<dbReference type="AlphaFoldDB" id="A0A087EFE2"/>
<feature type="region of interest" description="Disordered" evidence="1">
    <location>
        <begin position="160"/>
        <end position="199"/>
    </location>
</feature>
<keyword evidence="3" id="KW-1185">Reference proteome</keyword>
<gene>
    <name evidence="2" type="ORF">BITS_1173</name>
</gene>
<dbReference type="GO" id="GO:0009303">
    <property type="term" value="P:rRNA transcription"/>
    <property type="evidence" value="ECO:0007669"/>
    <property type="project" value="TreeGrafter"/>
</dbReference>
<dbReference type="InterPro" id="IPR042215">
    <property type="entry name" value="CarD-like_C"/>
</dbReference>
<dbReference type="InterPro" id="IPR048792">
    <property type="entry name" value="CarD_C"/>
</dbReference>
<dbReference type="STRING" id="356829.BITS_1173"/>
<evidence type="ECO:0000313" key="2">
    <source>
        <dbReference type="EMBL" id="KFJ06493.1"/>
    </source>
</evidence>
<name>A0A087EFE2_9BIFI</name>
<dbReference type="InterPro" id="IPR003711">
    <property type="entry name" value="CarD-like/TRCF_RID"/>
</dbReference>
<evidence type="ECO:0000256" key="1">
    <source>
        <dbReference type="SAM" id="MobiDB-lite"/>
    </source>
</evidence>
<dbReference type="PANTHER" id="PTHR38447">
    <property type="entry name" value="TRANSCRIPTION FACTOR YDEB-RELATED"/>
    <property type="match status" value="1"/>
</dbReference>
<dbReference type="InterPro" id="IPR052531">
    <property type="entry name" value="CarD-like_regulator"/>
</dbReference>
<organism evidence="2 3">
    <name type="scientific">Bifidobacterium tsurumiense</name>
    <dbReference type="NCBI Taxonomy" id="356829"/>
    <lineage>
        <taxon>Bacteria</taxon>
        <taxon>Bacillati</taxon>
        <taxon>Actinomycetota</taxon>
        <taxon>Actinomycetes</taxon>
        <taxon>Bifidobacteriales</taxon>
        <taxon>Bifidobacteriaceae</taxon>
        <taxon>Bifidobacterium</taxon>
    </lineage>
</organism>
<dbReference type="RefSeq" id="WP_026642083.1">
    <property type="nucleotide sequence ID" value="NZ_JAXEUP010000032.1"/>
</dbReference>
<comment type="caution">
    <text evidence="2">The sequence shown here is derived from an EMBL/GenBank/DDBJ whole genome shotgun (WGS) entry which is preliminary data.</text>
</comment>
<sequence length="199" mass="22176">MGYKVGDMVVYPRHGAAKVEAITERTVKGVTREYLQLSVLSSDGLVINVPVDNAKKVGVRDIVDGNEVAKVFEILRTPIIEKEMNWSRRYKLNVEKIATGDVNKIAEVVRDLAQRDVDEHGLSAGEKRMLTRARSILTSEIALSEKLDEEQAQRLLDVNLGYADPMPGDEDHHTEAPEEPAADTLARLEAESKKSKKKK</sequence>
<evidence type="ECO:0000313" key="3">
    <source>
        <dbReference type="Proteomes" id="UP000029080"/>
    </source>
</evidence>
<accession>A0A087EFE2</accession>
<dbReference type="SMART" id="SM01058">
    <property type="entry name" value="CarD_TRCF"/>
    <property type="match status" value="1"/>
</dbReference>
<protein>
    <submittedName>
        <fullName evidence="2">Transcriptional regulator</fullName>
    </submittedName>
</protein>
<dbReference type="Gene3D" id="1.20.58.1290">
    <property type="entry name" value="CarD-like, C-terminal domain"/>
    <property type="match status" value="1"/>
</dbReference>
<reference evidence="2 3" key="1">
    <citation type="submission" date="2014-03" db="EMBL/GenBank/DDBJ databases">
        <title>Genomics of Bifidobacteria.</title>
        <authorList>
            <person name="Ventura M."/>
            <person name="Milani C."/>
            <person name="Lugli G.A."/>
        </authorList>
    </citation>
    <scope>NUCLEOTIDE SEQUENCE [LARGE SCALE GENOMIC DNA]</scope>
    <source>
        <strain evidence="2 3">JCM 13495</strain>
    </source>
</reference>
<dbReference type="Pfam" id="PF21095">
    <property type="entry name" value="CarD_C"/>
    <property type="match status" value="1"/>
</dbReference>
<dbReference type="eggNOG" id="COG1329">
    <property type="taxonomic scope" value="Bacteria"/>
</dbReference>
<dbReference type="OrthoDB" id="9786074at2"/>
<dbReference type="InterPro" id="IPR036101">
    <property type="entry name" value="CarD-like/TRCF_RID_sf"/>
</dbReference>
<proteinExistence type="predicted"/>
<dbReference type="Proteomes" id="UP000029080">
    <property type="component" value="Unassembled WGS sequence"/>
</dbReference>
<dbReference type="PANTHER" id="PTHR38447:SF1">
    <property type="entry name" value="RNA POLYMERASE-BINDING TRANSCRIPTION FACTOR CARD"/>
    <property type="match status" value="1"/>
</dbReference>
<dbReference type="SUPFAM" id="SSF141259">
    <property type="entry name" value="CarD-like"/>
    <property type="match status" value="1"/>
</dbReference>
<dbReference type="Pfam" id="PF02559">
    <property type="entry name" value="CarD_TRCF_RID"/>
    <property type="match status" value="1"/>
</dbReference>
<dbReference type="Gene3D" id="2.40.10.170">
    <property type="match status" value="1"/>
</dbReference>
<dbReference type="EMBL" id="JGZU01000007">
    <property type="protein sequence ID" value="KFJ06493.1"/>
    <property type="molecule type" value="Genomic_DNA"/>
</dbReference>